<dbReference type="GO" id="GO:0016853">
    <property type="term" value="F:isomerase activity"/>
    <property type="evidence" value="ECO:0007669"/>
    <property type="project" value="UniProtKB-KW"/>
</dbReference>
<feature type="compositionally biased region" description="Polar residues" evidence="1">
    <location>
        <begin position="117"/>
        <end position="141"/>
    </location>
</feature>
<feature type="compositionally biased region" description="Polar residues" evidence="1">
    <location>
        <begin position="568"/>
        <end position="585"/>
    </location>
</feature>
<comment type="caution">
    <text evidence="2">The sequence shown here is derived from an EMBL/GenBank/DDBJ whole genome shotgun (WGS) entry which is preliminary data.</text>
</comment>
<reference evidence="2 3" key="1">
    <citation type="submission" date="2017-03" db="EMBL/GenBank/DDBJ databases">
        <title>An alternative strategy for trypanosome survival in the mammalian bloodstream revealed through genome and transcriptome analysis of the ubiquitous bovine parasite Trypanosoma (Megatrypanum) theileri.</title>
        <authorList>
            <person name="Kelly S."/>
            <person name="Ivens A."/>
            <person name="Mott A."/>
            <person name="O'Neill E."/>
            <person name="Emms D."/>
            <person name="Macleod O."/>
            <person name="Voorheis P."/>
            <person name="Matthews J."/>
            <person name="Matthews K."/>
            <person name="Carrington M."/>
        </authorList>
    </citation>
    <scope>NUCLEOTIDE SEQUENCE [LARGE SCALE GENOMIC DNA]</scope>
    <source>
        <strain evidence="2">Edinburgh</strain>
    </source>
</reference>
<dbReference type="RefSeq" id="XP_028885851.1">
    <property type="nucleotide sequence ID" value="XM_029023036.1"/>
</dbReference>
<feature type="region of interest" description="Disordered" evidence="1">
    <location>
        <begin position="695"/>
        <end position="724"/>
    </location>
</feature>
<proteinExistence type="predicted"/>
<feature type="region of interest" description="Disordered" evidence="1">
    <location>
        <begin position="845"/>
        <end position="868"/>
    </location>
</feature>
<protein>
    <submittedName>
        <fullName evidence="2">Putative glucosamine-6-phosphate isomerase, putative,glucosamine-6-phosphate deaminase</fullName>
    </submittedName>
</protein>
<dbReference type="AlphaFoldDB" id="A0A1X0P4I1"/>
<dbReference type="Proteomes" id="UP000192257">
    <property type="component" value="Unassembled WGS sequence"/>
</dbReference>
<name>A0A1X0P4I1_9TRYP</name>
<dbReference type="EMBL" id="NBCO01000005">
    <property type="protein sequence ID" value="ORC91785.1"/>
    <property type="molecule type" value="Genomic_DNA"/>
</dbReference>
<dbReference type="GeneID" id="39982816"/>
<evidence type="ECO:0000313" key="2">
    <source>
        <dbReference type="EMBL" id="ORC91785.1"/>
    </source>
</evidence>
<evidence type="ECO:0000313" key="3">
    <source>
        <dbReference type="Proteomes" id="UP000192257"/>
    </source>
</evidence>
<dbReference type="VEuPathDB" id="TriTrypDB:TM35_000053810"/>
<feature type="region of interest" description="Disordered" evidence="1">
    <location>
        <begin position="53"/>
        <end position="141"/>
    </location>
</feature>
<dbReference type="OrthoDB" id="252516at2759"/>
<keyword evidence="2" id="KW-0413">Isomerase</keyword>
<feature type="compositionally biased region" description="Low complexity" evidence="1">
    <location>
        <begin position="177"/>
        <end position="198"/>
    </location>
</feature>
<keyword evidence="3" id="KW-1185">Reference proteome</keyword>
<feature type="region of interest" description="Disordered" evidence="1">
    <location>
        <begin position="160"/>
        <end position="215"/>
    </location>
</feature>
<sequence>MSTCFVLSELSQREKEKIMLLLAAADESAWHAVRDDWNNLYIEWRVNSTHPALSIPPLTPADVKQPPPPPPQQQQQQQKEEKQKQKQQNEQQRWDGSAATREHRGTSPLGRWVTRTHGMSPSLRKSLSFNSGPNADSSPWTIDWNTDSVVTAEQFYTANTSHPFASDDSHKPHKSQIQKQQQQQQQRVRNRAMSSMSARGRRGSSQHVRGGTPFLNGQSVFLRRCSTPRQSSVSLPTSVERSFSRRNSNNVTSSLVSNVDNAFSHSTTTRSAQWVSRLVEDIMSYVAKLVTIDNSQVRSVAALTVTVLKARYGAFQWNKMLKELAYGLHLYHSICPLCRLFRELFVDESSSALEDLSLFARLHRSALKYSTVEVQKVILPHSMKNGENGEDDTSHSVLQYTIASRRYVELHLLTRVLTEMLAAVSIIDSRNIGKKCSMGNRRKLKPAEVVGVKAIVAYWVEEESCNCDSLAFDLGGYVDLHEVIAVVVSALRSSHNPNTTENPNAMMMIKPTRDKDTLQGKIEKPKLQNEDRGSEEAITSVAHARSIVQSQGRVPEGTVQFLGKSKHLQTASPSVVSKSVQFSSNHSEKSTRKNEATDSSNIRILLRGVSEEEYDEPYQRAQESVNQTISKEQNLKVSKRDNPLRETTVRECTPLTNGGKSSALDSRREVAAPTEVYTAPQQTSGAPLVVDLDPKSLEGCEQPSSYHSLPSRQSTTQDVETQKYGTETQPQQYFAALAAIDAELQRRREFLTSTVAIDLTTRGMVSDTSKGFDEQTSAAKRSTHSPERLQMQQDSTYTAVAAELAKPIESTAPPANAGTFYNVNNPPMMLQRPPNSILMPSKYQTQVKPVGRHGEEEEGLPMPSDLEMLTDDERNLLADLRQALSHQT</sequence>
<organism evidence="2 3">
    <name type="scientific">Trypanosoma theileri</name>
    <dbReference type="NCBI Taxonomy" id="67003"/>
    <lineage>
        <taxon>Eukaryota</taxon>
        <taxon>Discoba</taxon>
        <taxon>Euglenozoa</taxon>
        <taxon>Kinetoplastea</taxon>
        <taxon>Metakinetoplastina</taxon>
        <taxon>Trypanosomatida</taxon>
        <taxon>Trypanosomatidae</taxon>
        <taxon>Trypanosoma</taxon>
    </lineage>
</organism>
<feature type="region of interest" description="Disordered" evidence="1">
    <location>
        <begin position="567"/>
        <end position="599"/>
    </location>
</feature>
<gene>
    <name evidence="2" type="ORF">TM35_000053810</name>
</gene>
<feature type="compositionally biased region" description="Basic and acidic residues" evidence="1">
    <location>
        <begin position="586"/>
        <end position="596"/>
    </location>
</feature>
<feature type="compositionally biased region" description="Polar residues" evidence="1">
    <location>
        <begin position="702"/>
        <end position="724"/>
    </location>
</feature>
<accession>A0A1X0P4I1</accession>
<feature type="compositionally biased region" description="Polar residues" evidence="1">
    <location>
        <begin position="767"/>
        <end position="780"/>
    </location>
</feature>
<feature type="region of interest" description="Disordered" evidence="1">
    <location>
        <begin position="767"/>
        <end position="792"/>
    </location>
</feature>
<evidence type="ECO:0000256" key="1">
    <source>
        <dbReference type="SAM" id="MobiDB-lite"/>
    </source>
</evidence>